<dbReference type="GO" id="GO:0012505">
    <property type="term" value="C:endomembrane system"/>
    <property type="evidence" value="ECO:0007669"/>
    <property type="project" value="TreeGrafter"/>
</dbReference>
<name>A0A316W4N2_9BASI</name>
<evidence type="ECO:0000313" key="6">
    <source>
        <dbReference type="Proteomes" id="UP000245783"/>
    </source>
</evidence>
<dbReference type="RefSeq" id="XP_025369725.1">
    <property type="nucleotide sequence ID" value="XM_025513908.1"/>
</dbReference>
<dbReference type="GeneID" id="37035778"/>
<organism evidence="5 6">
    <name type="scientific">Ceraceosorus guamensis</name>
    <dbReference type="NCBI Taxonomy" id="1522189"/>
    <lineage>
        <taxon>Eukaryota</taxon>
        <taxon>Fungi</taxon>
        <taxon>Dikarya</taxon>
        <taxon>Basidiomycota</taxon>
        <taxon>Ustilaginomycotina</taxon>
        <taxon>Exobasidiomycetes</taxon>
        <taxon>Ceraceosorales</taxon>
        <taxon>Ceraceosoraceae</taxon>
        <taxon>Ceraceosorus</taxon>
    </lineage>
</organism>
<dbReference type="STRING" id="1522189.A0A316W4N2"/>
<evidence type="ECO:0000256" key="2">
    <source>
        <dbReference type="ARBA" id="ARBA00040976"/>
    </source>
</evidence>
<dbReference type="AlphaFoldDB" id="A0A316W4N2"/>
<gene>
    <name evidence="5" type="ORF">IE81DRAFT_323327</name>
</gene>
<dbReference type="Gene3D" id="3.20.20.80">
    <property type="entry name" value="Glycosidases"/>
    <property type="match status" value="1"/>
</dbReference>
<dbReference type="PANTHER" id="PTHR46066">
    <property type="entry name" value="CHITINASE DOMAIN-CONTAINING PROTEIN 1 FAMILY MEMBER"/>
    <property type="match status" value="1"/>
</dbReference>
<sequence length="540" mass="59748">MSLASNHRQRISTWRTRSASLPLALICIVAALSCILKARAQGIDSQYPSRSAILSQSDHSTSKGVHKHERRKMAGRTVLGYTSPWNPQGAELVEEYRGKFDVVVPCWHTVDIVRAQKGGEAFYEVRGEMTEKDRQWKDRLQVAIRVGDLPGRNTSDTILSSAEQDTRLPPVKVLPRFALDRWTPEDLAEMLTKEEHLEAFSSAVMTVIEEAGYDGLVIESNAVWAMKGLVEHLAALLRANDRQIGVVLPPLRTGHVDAEVEKTNRVVLHSIKTLGPIADFLHIMTYDYTGMNGQAFEDVYDTSSLPEGSPLAQDGVRTPGPNTPISWLEGNIEMLSGSLETPGAQNIFQTNDMDHTEFVSQHGIADKLLFGVALYGYSYPVGWFETKSASKHGVPRVPPPSPLVSKDNSTSAQEAARAKADKKDEELAHRAVLRFAGDAFTQRDLVGRLKVHKALIRLDEKSQEQFLDYVAVLPPSQQPDPKELPEGYNKGQPMASYYRAYFPSAHTISKRLSTVAELSPAAGVAFWDVGQAGRWLLEAI</sequence>
<dbReference type="GO" id="GO:0070492">
    <property type="term" value="F:oligosaccharide binding"/>
    <property type="evidence" value="ECO:0007669"/>
    <property type="project" value="TreeGrafter"/>
</dbReference>
<evidence type="ECO:0000313" key="5">
    <source>
        <dbReference type="EMBL" id="PWN42565.1"/>
    </source>
</evidence>
<feature type="region of interest" description="Disordered" evidence="3">
    <location>
        <begin position="390"/>
        <end position="423"/>
    </location>
</feature>
<evidence type="ECO:0000256" key="1">
    <source>
        <dbReference type="ARBA" id="ARBA00009336"/>
    </source>
</evidence>
<dbReference type="InParanoid" id="A0A316W4N2"/>
<dbReference type="InterPro" id="IPR001223">
    <property type="entry name" value="Glyco_hydro18_cat"/>
</dbReference>
<proteinExistence type="inferred from homology"/>
<protein>
    <recommendedName>
        <fullName evidence="2">Chitinase domain-containing protein 1</fullName>
    </recommendedName>
</protein>
<reference evidence="5 6" key="1">
    <citation type="journal article" date="2018" name="Mol. Biol. Evol.">
        <title>Broad Genomic Sampling Reveals a Smut Pathogenic Ancestry of the Fungal Clade Ustilaginomycotina.</title>
        <authorList>
            <person name="Kijpornyongpan T."/>
            <person name="Mondo S.J."/>
            <person name="Barry K."/>
            <person name="Sandor L."/>
            <person name="Lee J."/>
            <person name="Lipzen A."/>
            <person name="Pangilinan J."/>
            <person name="LaButti K."/>
            <person name="Hainaut M."/>
            <person name="Henrissat B."/>
            <person name="Grigoriev I.V."/>
            <person name="Spatafora J.W."/>
            <person name="Aime M.C."/>
        </authorList>
    </citation>
    <scope>NUCLEOTIDE SEQUENCE [LARGE SCALE GENOMIC DNA]</scope>
    <source>
        <strain evidence="5 6">MCA 4658</strain>
    </source>
</reference>
<dbReference type="GO" id="GO:0005975">
    <property type="term" value="P:carbohydrate metabolic process"/>
    <property type="evidence" value="ECO:0007669"/>
    <property type="project" value="InterPro"/>
</dbReference>
<feature type="domain" description="GH18" evidence="4">
    <location>
        <begin position="167"/>
        <end position="531"/>
    </location>
</feature>
<evidence type="ECO:0000256" key="3">
    <source>
        <dbReference type="SAM" id="MobiDB-lite"/>
    </source>
</evidence>
<keyword evidence="6" id="KW-1185">Reference proteome</keyword>
<comment type="similarity">
    <text evidence="1">Belongs to the glycosyl hydrolase 18 family.</text>
</comment>
<dbReference type="OrthoDB" id="10254444at2759"/>
<dbReference type="SUPFAM" id="SSF51445">
    <property type="entry name" value="(Trans)glycosidases"/>
    <property type="match status" value="1"/>
</dbReference>
<accession>A0A316W4N2</accession>
<evidence type="ECO:0000259" key="4">
    <source>
        <dbReference type="Pfam" id="PF00704"/>
    </source>
</evidence>
<dbReference type="PANTHER" id="PTHR46066:SF2">
    <property type="entry name" value="CHITINASE DOMAIN-CONTAINING PROTEIN 1"/>
    <property type="match status" value="1"/>
</dbReference>
<dbReference type="EMBL" id="KZ819378">
    <property type="protein sequence ID" value="PWN42565.1"/>
    <property type="molecule type" value="Genomic_DNA"/>
</dbReference>
<dbReference type="InterPro" id="IPR017853">
    <property type="entry name" value="GH"/>
</dbReference>
<dbReference type="Pfam" id="PF00704">
    <property type="entry name" value="Glyco_hydro_18"/>
    <property type="match status" value="1"/>
</dbReference>
<dbReference type="Proteomes" id="UP000245783">
    <property type="component" value="Unassembled WGS sequence"/>
</dbReference>